<gene>
    <name evidence="10" type="ORF">JR316_006606</name>
</gene>
<evidence type="ECO:0000256" key="7">
    <source>
        <dbReference type="ARBA" id="ARBA00023004"/>
    </source>
</evidence>
<feature type="binding site" description="axial binding residue" evidence="9">
    <location>
        <position position="439"/>
    </location>
    <ligand>
        <name>heme</name>
        <dbReference type="ChEBI" id="CHEBI:30413"/>
    </ligand>
    <ligandPart>
        <name>Fe</name>
        <dbReference type="ChEBI" id="CHEBI:18248"/>
    </ligandPart>
</feature>
<dbReference type="InterPro" id="IPR002401">
    <property type="entry name" value="Cyt_P450_E_grp-I"/>
</dbReference>
<organism evidence="10">
    <name type="scientific">Psilocybe cubensis</name>
    <name type="common">Psychedelic mushroom</name>
    <name type="synonym">Stropharia cubensis</name>
    <dbReference type="NCBI Taxonomy" id="181762"/>
    <lineage>
        <taxon>Eukaryota</taxon>
        <taxon>Fungi</taxon>
        <taxon>Dikarya</taxon>
        <taxon>Basidiomycota</taxon>
        <taxon>Agaricomycotina</taxon>
        <taxon>Agaricomycetes</taxon>
        <taxon>Agaricomycetidae</taxon>
        <taxon>Agaricales</taxon>
        <taxon>Agaricineae</taxon>
        <taxon>Strophariaceae</taxon>
        <taxon>Psilocybe</taxon>
    </lineage>
</organism>
<evidence type="ECO:0000256" key="8">
    <source>
        <dbReference type="ARBA" id="ARBA00023033"/>
    </source>
</evidence>
<dbReference type="InterPro" id="IPR036396">
    <property type="entry name" value="Cyt_P450_sf"/>
</dbReference>
<dbReference type="InterPro" id="IPR001128">
    <property type="entry name" value="Cyt_P450"/>
</dbReference>
<dbReference type="PRINTS" id="PR00463">
    <property type="entry name" value="EP450I"/>
</dbReference>
<dbReference type="Pfam" id="PF00067">
    <property type="entry name" value="p450"/>
    <property type="match status" value="2"/>
</dbReference>
<keyword evidence="5 9" id="KW-0479">Metal-binding</keyword>
<accession>A0A8H7XYZ5</accession>
<dbReference type="InterPro" id="IPR050364">
    <property type="entry name" value="Cytochrome_P450_fung"/>
</dbReference>
<dbReference type="PANTHER" id="PTHR46300">
    <property type="entry name" value="P450, PUTATIVE (EUROFUNG)-RELATED-RELATED"/>
    <property type="match status" value="1"/>
</dbReference>
<comment type="similarity">
    <text evidence="3">Belongs to the cytochrome P450 family.</text>
</comment>
<dbReference type="EMBL" id="JAFIQS010000006">
    <property type="protein sequence ID" value="KAG5168014.1"/>
    <property type="molecule type" value="Genomic_DNA"/>
</dbReference>
<keyword evidence="7 9" id="KW-0408">Iron</keyword>
<dbReference type="GO" id="GO:0004497">
    <property type="term" value="F:monooxygenase activity"/>
    <property type="evidence" value="ECO:0007669"/>
    <property type="project" value="UniProtKB-KW"/>
</dbReference>
<evidence type="ECO:0000256" key="3">
    <source>
        <dbReference type="ARBA" id="ARBA00010617"/>
    </source>
</evidence>
<dbReference type="AlphaFoldDB" id="A0A8H7XYZ5"/>
<dbReference type="GO" id="GO:0016705">
    <property type="term" value="F:oxidoreductase activity, acting on paired donors, with incorporation or reduction of molecular oxygen"/>
    <property type="evidence" value="ECO:0007669"/>
    <property type="project" value="InterPro"/>
</dbReference>
<protein>
    <recommendedName>
        <fullName evidence="11">Cytochrome P450</fullName>
    </recommendedName>
</protein>
<keyword evidence="8" id="KW-0503">Monooxygenase</keyword>
<evidence type="ECO:0000313" key="10">
    <source>
        <dbReference type="EMBL" id="KAG5168014.1"/>
    </source>
</evidence>
<evidence type="ECO:0000256" key="4">
    <source>
        <dbReference type="ARBA" id="ARBA00022617"/>
    </source>
</evidence>
<dbReference type="Gene3D" id="1.10.630.10">
    <property type="entry name" value="Cytochrome P450"/>
    <property type="match status" value="2"/>
</dbReference>
<dbReference type="SUPFAM" id="SSF48264">
    <property type="entry name" value="Cytochrome P450"/>
    <property type="match status" value="2"/>
</dbReference>
<evidence type="ECO:0000256" key="5">
    <source>
        <dbReference type="ARBA" id="ARBA00022723"/>
    </source>
</evidence>
<evidence type="ECO:0000256" key="1">
    <source>
        <dbReference type="ARBA" id="ARBA00001971"/>
    </source>
</evidence>
<sequence>MTAMIFSICISALLLWVIKRLLKFFVVGKQRNYPPGPTPKPFIGNLLDFPTTNAALVYAEWGKKYNSPIVHAEVLGNHVVVINNINVAEELLEHPERARIYADRPAKPVTDLMGWNINVAVMPYGEEWRKRRKVCQKHFNLDASKSYEPLQIAQVRKLLQGLLDSPEQFDAHSKMFSAALTIKMMYGYDIADLNDPCVTLADEALSLGTRLVVPGANLIDIFPPLRHVPAWFPGASSQKKAAIIRRMTDEVVRLPLDYVKKSFKDGTAVPSLVREFYEKQQTTASSQEEEDIITSVAYTVYGAASDTTISFTGSFFYLMAVNPDTQKKAQLEIDRVIGAKRLPVLADRASLPYVEAIYREVLRLRPPFPLGIPHCLMEDDHYRGYFMPKGTIVLTNTWAMSYDEQVYPEPQAFFPERYFVEGKLDKERILAYGFGRRICAGKHVASLSVWLMIASVLATFTITPRKDENGNDIEINGDIEDHGLMNHKKKFDCPILYAEALGIRFLVLNDAADAAQLLESSSRAKIYADRPLIPIVKVMGWEKNVAIMPYGDAWRQHRRVIQNNFNNPKAVQKFEPIQTKKIRQLLQGLLNTPEKFEAHSKMFSASLTIALMYGYEIKSLDEPCVTMADEALSLGARLLLPGASLMNAFPVLRHVPEWFPGASARKKAGVIRRMTDEIETGTVVPSLVADFYEKMYTVGASEVEEEMIKNVAYTVYGAASDTTISFTGSFFYFMAVNPQAQRRAHAEIDRILGSKRLPTLADRDSLPYLEAVYREVLRLRPPFPLGVPHRLSQNDYYKGYFISKGKQQ</sequence>
<comment type="caution">
    <text evidence="10">The sequence shown here is derived from an EMBL/GenBank/DDBJ whole genome shotgun (WGS) entry which is preliminary data.</text>
</comment>
<keyword evidence="6" id="KW-0560">Oxidoreductase</keyword>
<evidence type="ECO:0000256" key="6">
    <source>
        <dbReference type="ARBA" id="ARBA00023002"/>
    </source>
</evidence>
<dbReference type="GO" id="GO:0005506">
    <property type="term" value="F:iron ion binding"/>
    <property type="evidence" value="ECO:0007669"/>
    <property type="project" value="InterPro"/>
</dbReference>
<dbReference type="CDD" id="cd11065">
    <property type="entry name" value="CYP64-like"/>
    <property type="match status" value="1"/>
</dbReference>
<evidence type="ECO:0008006" key="11">
    <source>
        <dbReference type="Google" id="ProtNLM"/>
    </source>
</evidence>
<evidence type="ECO:0000256" key="9">
    <source>
        <dbReference type="PIRSR" id="PIRSR602401-1"/>
    </source>
</evidence>
<evidence type="ECO:0000256" key="2">
    <source>
        <dbReference type="ARBA" id="ARBA00005179"/>
    </source>
</evidence>
<reference evidence="10" key="1">
    <citation type="submission" date="2021-02" db="EMBL/GenBank/DDBJ databases">
        <title>Psilocybe cubensis genome.</title>
        <authorList>
            <person name="Mckernan K.J."/>
            <person name="Crawford S."/>
            <person name="Trippe A."/>
            <person name="Kane L.T."/>
            <person name="Mclaughlin S."/>
        </authorList>
    </citation>
    <scope>NUCLEOTIDE SEQUENCE [LARGE SCALE GENOMIC DNA]</scope>
    <source>
        <strain evidence="10">MGC-MH-2018</strain>
    </source>
</reference>
<name>A0A8H7XYZ5_PSICU</name>
<comment type="pathway">
    <text evidence="2">Secondary metabolite biosynthesis.</text>
</comment>
<proteinExistence type="inferred from homology"/>
<keyword evidence="4 9" id="KW-0349">Heme</keyword>
<dbReference type="GO" id="GO:0020037">
    <property type="term" value="F:heme binding"/>
    <property type="evidence" value="ECO:0007669"/>
    <property type="project" value="InterPro"/>
</dbReference>
<dbReference type="PANTHER" id="PTHR46300:SF7">
    <property type="entry name" value="P450, PUTATIVE (EUROFUNG)-RELATED"/>
    <property type="match status" value="1"/>
</dbReference>
<comment type="cofactor">
    <cofactor evidence="1 9">
        <name>heme</name>
        <dbReference type="ChEBI" id="CHEBI:30413"/>
    </cofactor>
</comment>